<protein>
    <submittedName>
        <fullName evidence="2">Uncharacterized protein</fullName>
    </submittedName>
</protein>
<feature type="compositionally biased region" description="Low complexity" evidence="1">
    <location>
        <begin position="33"/>
        <end position="76"/>
    </location>
</feature>
<proteinExistence type="predicted"/>
<name>A0A9W6BT38_9CHLO</name>
<evidence type="ECO:0000313" key="2">
    <source>
        <dbReference type="EMBL" id="GLC57941.1"/>
    </source>
</evidence>
<keyword evidence="3" id="KW-1185">Reference proteome</keyword>
<evidence type="ECO:0000313" key="3">
    <source>
        <dbReference type="Proteomes" id="UP001165080"/>
    </source>
</evidence>
<gene>
    <name evidence="2" type="primary">PLEST011337</name>
    <name evidence="2" type="ORF">PLESTB_001292000</name>
</gene>
<dbReference type="SUPFAM" id="SSF54427">
    <property type="entry name" value="NTF2-like"/>
    <property type="match status" value="1"/>
</dbReference>
<dbReference type="Proteomes" id="UP001165080">
    <property type="component" value="Unassembled WGS sequence"/>
</dbReference>
<accession>A0A9W6BT38</accession>
<organism evidence="2 3">
    <name type="scientific">Pleodorina starrii</name>
    <dbReference type="NCBI Taxonomy" id="330485"/>
    <lineage>
        <taxon>Eukaryota</taxon>
        <taxon>Viridiplantae</taxon>
        <taxon>Chlorophyta</taxon>
        <taxon>core chlorophytes</taxon>
        <taxon>Chlorophyceae</taxon>
        <taxon>CS clade</taxon>
        <taxon>Chlamydomonadales</taxon>
        <taxon>Volvocaceae</taxon>
        <taxon>Pleodorina</taxon>
    </lineage>
</organism>
<dbReference type="OrthoDB" id="348976at2759"/>
<feature type="region of interest" description="Disordered" evidence="1">
    <location>
        <begin position="33"/>
        <end position="84"/>
    </location>
</feature>
<dbReference type="Gene3D" id="3.10.450.50">
    <property type="match status" value="1"/>
</dbReference>
<sequence length="290" mass="30640">MLQHSSLPGVGRTRSPAAAAAAAPVAPWPARPAAAAAAARSPRSTTSTTTTATATSDPSRDLNLNTHHQNHTQPHNRGVDITCTGNSHSRRTLLTQLAAAGTVAGLRAAAAAAGGAVGLTAATAGRAAALPLGPLGPVRRVGGDKRTGLSAEEVAAVLKRDLAEGQYFVTGDLTREIFADDCRFVDPTNDVTGLSKYLTALGVLFDPKYSKVELLDIRVTDPRVIEADWRLGGYLVFPWNPRVEPFTGHTIYTLNEEGLVSEQRQSWSISGATALQQSFTPSWGPRRQLF</sequence>
<dbReference type="InterPro" id="IPR032710">
    <property type="entry name" value="NTF2-like_dom_sf"/>
</dbReference>
<dbReference type="PANTHER" id="PTHR34123:SF3">
    <property type="entry name" value="SNOAL-LIKE DOMAIN-CONTAINING PROTEIN"/>
    <property type="match status" value="1"/>
</dbReference>
<dbReference type="InterPro" id="IPR018790">
    <property type="entry name" value="DUF2358"/>
</dbReference>
<dbReference type="EMBL" id="BRXU01000020">
    <property type="protein sequence ID" value="GLC57941.1"/>
    <property type="molecule type" value="Genomic_DNA"/>
</dbReference>
<comment type="caution">
    <text evidence="2">The sequence shown here is derived from an EMBL/GenBank/DDBJ whole genome shotgun (WGS) entry which is preliminary data.</text>
</comment>
<dbReference type="AlphaFoldDB" id="A0A9W6BT38"/>
<dbReference type="PANTHER" id="PTHR34123">
    <property type="entry name" value="OS04G0578200 PROTEIN"/>
    <property type="match status" value="1"/>
</dbReference>
<dbReference type="Pfam" id="PF10184">
    <property type="entry name" value="DUF2358"/>
    <property type="match status" value="1"/>
</dbReference>
<reference evidence="2 3" key="1">
    <citation type="journal article" date="2023" name="Commun. Biol.">
        <title>Reorganization of the ancestral sex-determining regions during the evolution of trioecy in Pleodorina starrii.</title>
        <authorList>
            <person name="Takahashi K."/>
            <person name="Suzuki S."/>
            <person name="Kawai-Toyooka H."/>
            <person name="Yamamoto K."/>
            <person name="Hamaji T."/>
            <person name="Ootsuki R."/>
            <person name="Yamaguchi H."/>
            <person name="Kawachi M."/>
            <person name="Higashiyama T."/>
            <person name="Nozaki H."/>
        </authorList>
    </citation>
    <scope>NUCLEOTIDE SEQUENCE [LARGE SCALE GENOMIC DNA]</scope>
    <source>
        <strain evidence="2 3">NIES-4479</strain>
    </source>
</reference>
<evidence type="ECO:0000256" key="1">
    <source>
        <dbReference type="SAM" id="MobiDB-lite"/>
    </source>
</evidence>